<evidence type="ECO:0000313" key="5">
    <source>
        <dbReference type="Proteomes" id="UP000182894"/>
    </source>
</evidence>
<sequence length="476" mass="53534">MLWACVLLPQLALDGVMRRRANPEEPLALISGSAQRRVLQTVNVAARELGLRPGQSLTAAHAMTREFATVEYDPDETGRWHRLLAAWAYRFSSQVSLKYPRVLLMEVESSLGLFGPWPVFEARLRQELTALGFSHRIVVAPNPVAARMLANAHDGLAVTCNDSLQQVLEQMPVNRIGLSQDVSTAFGRMGLHRLRQVSALPRDTLARRFAPQVLQHLDTLLGRRPMPLECYVPPDHFDTRIELNFDVESHQALLFPLKRMIADLALFLGGRDSGVQRFIIHLEHVPSVGSVAPDTLIPVGLLSAEREADRLFELARGRLEQVVVPSPVRALRLQAKDLPAFVPSHRELFDDRPQQNMPWEQLRERLRARLGDEAVSGLGFHADHRPECAWLPTSVSKPVMAAHKVSRPGWLLREPEHLSDSSVRVLAGPERIESGWWDGGDVRRDYFLVETRTGQRGWAYRKVGDDSGLLLQGWFA</sequence>
<organism evidence="4 5">
    <name type="scientific">Pseudomonas abietaniphila</name>
    <dbReference type="NCBI Taxonomy" id="89065"/>
    <lineage>
        <taxon>Bacteria</taxon>
        <taxon>Pseudomonadati</taxon>
        <taxon>Pseudomonadota</taxon>
        <taxon>Gammaproteobacteria</taxon>
        <taxon>Pseudomonadales</taxon>
        <taxon>Pseudomonadaceae</taxon>
        <taxon>Pseudomonas</taxon>
    </lineage>
</organism>
<feature type="domain" description="UmuC" evidence="3">
    <location>
        <begin position="24"/>
        <end position="150"/>
    </location>
</feature>
<dbReference type="PANTHER" id="PTHR35369">
    <property type="entry name" value="BLR3025 PROTEIN-RELATED"/>
    <property type="match status" value="1"/>
</dbReference>
<dbReference type="InterPro" id="IPR050356">
    <property type="entry name" value="SulA_CellDiv_inhibitor"/>
</dbReference>
<evidence type="ECO:0000256" key="2">
    <source>
        <dbReference type="ARBA" id="ARBA00022763"/>
    </source>
</evidence>
<evidence type="ECO:0000256" key="1">
    <source>
        <dbReference type="ARBA" id="ARBA00010945"/>
    </source>
</evidence>
<dbReference type="Gene3D" id="3.30.70.270">
    <property type="match status" value="1"/>
</dbReference>
<comment type="similarity">
    <text evidence="1">Belongs to the DNA polymerase type-Y family.</text>
</comment>
<dbReference type="AlphaFoldDB" id="A0A1G7T0B3"/>
<gene>
    <name evidence="4" type="ORF">SAMN05216605_101605</name>
</gene>
<dbReference type="Gene3D" id="3.40.1170.60">
    <property type="match status" value="1"/>
</dbReference>
<dbReference type="InterPro" id="IPR043128">
    <property type="entry name" value="Rev_trsase/Diguanyl_cyclase"/>
</dbReference>
<dbReference type="InterPro" id="IPR043502">
    <property type="entry name" value="DNA/RNA_pol_sf"/>
</dbReference>
<dbReference type="SUPFAM" id="SSF56672">
    <property type="entry name" value="DNA/RNA polymerases"/>
    <property type="match status" value="1"/>
</dbReference>
<dbReference type="EMBL" id="FNCO01000001">
    <property type="protein sequence ID" value="SDG28089.1"/>
    <property type="molecule type" value="Genomic_DNA"/>
</dbReference>
<dbReference type="OrthoDB" id="5298951at2"/>
<dbReference type="Pfam" id="PF00817">
    <property type="entry name" value="IMS"/>
    <property type="match status" value="1"/>
</dbReference>
<dbReference type="GO" id="GO:0006281">
    <property type="term" value="P:DNA repair"/>
    <property type="evidence" value="ECO:0007669"/>
    <property type="project" value="InterPro"/>
</dbReference>
<dbReference type="Proteomes" id="UP000182894">
    <property type="component" value="Unassembled WGS sequence"/>
</dbReference>
<dbReference type="RefSeq" id="WP_074750036.1">
    <property type="nucleotide sequence ID" value="NZ_FNCO01000001.1"/>
</dbReference>
<name>A0A1G7T0B3_9PSED</name>
<dbReference type="CDD" id="cd03468">
    <property type="entry name" value="PolY_like"/>
    <property type="match status" value="1"/>
</dbReference>
<proteinExistence type="inferred from homology"/>
<dbReference type="PANTHER" id="PTHR35369:SF2">
    <property type="entry name" value="BLR3025 PROTEIN"/>
    <property type="match status" value="1"/>
</dbReference>
<dbReference type="STRING" id="89065.SAMN05216605_101605"/>
<keyword evidence="2" id="KW-0227">DNA damage</keyword>
<keyword evidence="5" id="KW-1185">Reference proteome</keyword>
<evidence type="ECO:0000313" key="4">
    <source>
        <dbReference type="EMBL" id="SDG28089.1"/>
    </source>
</evidence>
<protein>
    <submittedName>
        <fullName evidence="4">Protein ImuB</fullName>
    </submittedName>
</protein>
<evidence type="ECO:0000259" key="3">
    <source>
        <dbReference type="Pfam" id="PF00817"/>
    </source>
</evidence>
<reference evidence="5" key="1">
    <citation type="submission" date="2016-10" db="EMBL/GenBank/DDBJ databases">
        <authorList>
            <person name="Varghese N."/>
            <person name="Submissions S."/>
        </authorList>
    </citation>
    <scope>NUCLEOTIDE SEQUENCE [LARGE SCALE GENOMIC DNA]</scope>
    <source>
        <strain evidence="5">ATCC 700689</strain>
    </source>
</reference>
<accession>A0A1G7T0B3</accession>
<dbReference type="InterPro" id="IPR001126">
    <property type="entry name" value="UmuC"/>
</dbReference>